<feature type="transmembrane region" description="Helical" evidence="1">
    <location>
        <begin position="141"/>
        <end position="164"/>
    </location>
</feature>
<accession>A0ABU5YZN7</accession>
<comment type="caution">
    <text evidence="2">The sequence shown here is derived from an EMBL/GenBank/DDBJ whole genome shotgun (WGS) entry which is preliminary data.</text>
</comment>
<evidence type="ECO:0000313" key="3">
    <source>
        <dbReference type="Proteomes" id="UP001299283"/>
    </source>
</evidence>
<protein>
    <submittedName>
        <fullName evidence="2">Uncharacterized protein</fullName>
    </submittedName>
</protein>
<feature type="transmembrane region" description="Helical" evidence="1">
    <location>
        <begin position="30"/>
        <end position="50"/>
    </location>
</feature>
<keyword evidence="1" id="KW-0812">Transmembrane</keyword>
<keyword evidence="1" id="KW-0472">Membrane</keyword>
<keyword evidence="3" id="KW-1185">Reference proteome</keyword>
<organism evidence="2 3">
    <name type="scientific">[Mycobacterium] vasticus</name>
    <dbReference type="NCBI Taxonomy" id="2875777"/>
    <lineage>
        <taxon>Bacteria</taxon>
        <taxon>Bacillati</taxon>
        <taxon>Actinomycetota</taxon>
        <taxon>Actinomycetes</taxon>
        <taxon>Mycobacteriales</taxon>
        <taxon>Mycobacteriaceae</taxon>
        <taxon>Mycolicibacter</taxon>
    </lineage>
</organism>
<feature type="transmembrane region" description="Helical" evidence="1">
    <location>
        <begin position="70"/>
        <end position="92"/>
    </location>
</feature>
<proteinExistence type="predicted"/>
<sequence length="241" mass="26770">MSAVFITAALAVVCYCLWVRRDTWWSRWESAATFAIAMEGCALLLLSPWAGHELSPLLHSFLGVWNVQQLVGGLCMIIAIVANINHMLVRLVQPDLVRPLMRKHLLVPLSLGVAVMLVAFVEADYGHQPDMFASMTGDRWVSAYELAIAAISVYLGSYIGRLMLLLRHDPRARTTVALYLASFVFALAACVLVAISIWIRSYLGPAIWGCICLSVGIFAYGLARSWQAKQAWFMPQAAKRR</sequence>
<evidence type="ECO:0000313" key="2">
    <source>
        <dbReference type="EMBL" id="MEB3070596.1"/>
    </source>
</evidence>
<feature type="transmembrane region" description="Helical" evidence="1">
    <location>
        <begin position="176"/>
        <end position="199"/>
    </location>
</feature>
<gene>
    <name evidence="2" type="ORF">K5L39_15520</name>
</gene>
<dbReference type="EMBL" id="JAYJJQ010000015">
    <property type="protein sequence ID" value="MEB3070596.1"/>
    <property type="molecule type" value="Genomic_DNA"/>
</dbReference>
<evidence type="ECO:0000256" key="1">
    <source>
        <dbReference type="SAM" id="Phobius"/>
    </source>
</evidence>
<feature type="transmembrane region" description="Helical" evidence="1">
    <location>
        <begin position="104"/>
        <end position="121"/>
    </location>
</feature>
<dbReference type="RefSeq" id="WP_225397683.1">
    <property type="nucleotide sequence ID" value="NZ_JAYJJQ010000015.1"/>
</dbReference>
<reference evidence="2 3" key="1">
    <citation type="submission" date="2023-12" db="EMBL/GenBank/DDBJ databases">
        <title>Description of new species of Mycobacterium terrae complex isolated from sewage at the Sao Paulo Zoological Park Foundation in Brazil.</title>
        <authorList>
            <person name="Romagnoli C.L."/>
            <person name="Conceicao E.C."/>
            <person name="Machado E."/>
            <person name="Barreto L.B.P.F."/>
            <person name="Sharma A."/>
            <person name="Silva N.M."/>
            <person name="Marques L.E."/>
            <person name="Juliana M.A."/>
            <person name="Lourenco M.C.S."/>
            <person name="Digiampietri L.A."/>
            <person name="Suffys P.N."/>
            <person name="Viana-Niero C."/>
        </authorList>
    </citation>
    <scope>NUCLEOTIDE SEQUENCE [LARGE SCALE GENOMIC DNA]</scope>
    <source>
        <strain evidence="2 3">MYC017</strain>
    </source>
</reference>
<name>A0ABU5YZN7_9MYCO</name>
<feature type="transmembrane region" description="Helical" evidence="1">
    <location>
        <begin position="205"/>
        <end position="223"/>
    </location>
</feature>
<dbReference type="Proteomes" id="UP001299283">
    <property type="component" value="Unassembled WGS sequence"/>
</dbReference>
<keyword evidence="1" id="KW-1133">Transmembrane helix</keyword>